<keyword evidence="4" id="KW-1185">Reference proteome</keyword>
<evidence type="ECO:0000256" key="2">
    <source>
        <dbReference type="SAM" id="MobiDB-lite"/>
    </source>
</evidence>
<organism evidence="3 4">
    <name type="scientific">Bradyrhizobium septentrionale</name>
    <dbReference type="NCBI Taxonomy" id="1404411"/>
    <lineage>
        <taxon>Bacteria</taxon>
        <taxon>Pseudomonadati</taxon>
        <taxon>Pseudomonadota</taxon>
        <taxon>Alphaproteobacteria</taxon>
        <taxon>Hyphomicrobiales</taxon>
        <taxon>Nitrobacteraceae</taxon>
        <taxon>Bradyrhizobium</taxon>
    </lineage>
</organism>
<gene>
    <name evidence="3" type="ORF">WDK88_09025</name>
</gene>
<evidence type="ECO:0000256" key="1">
    <source>
        <dbReference type="SAM" id="Coils"/>
    </source>
</evidence>
<keyword evidence="1" id="KW-0175">Coiled coil</keyword>
<feature type="coiled-coil region" evidence="1">
    <location>
        <begin position="23"/>
        <end position="74"/>
    </location>
</feature>
<name>A0ABZ2P3F1_9BRAD</name>
<dbReference type="EMBL" id="CP147711">
    <property type="protein sequence ID" value="WXC81732.1"/>
    <property type="molecule type" value="Genomic_DNA"/>
</dbReference>
<dbReference type="Proteomes" id="UP001432046">
    <property type="component" value="Chromosome"/>
</dbReference>
<proteinExistence type="predicted"/>
<evidence type="ECO:0000313" key="3">
    <source>
        <dbReference type="EMBL" id="WXC81732.1"/>
    </source>
</evidence>
<reference evidence="3" key="2">
    <citation type="submission" date="2024-03" db="EMBL/GenBank/DDBJ databases">
        <authorList>
            <person name="Bromfield E.S.P."/>
            <person name="Cloutier S."/>
        </authorList>
    </citation>
    <scope>NUCLEOTIDE SEQUENCE</scope>
    <source>
        <strain evidence="3">5S5</strain>
    </source>
</reference>
<feature type="compositionally biased region" description="Polar residues" evidence="2">
    <location>
        <begin position="1"/>
        <end position="13"/>
    </location>
</feature>
<evidence type="ECO:0000313" key="4">
    <source>
        <dbReference type="Proteomes" id="UP001432046"/>
    </source>
</evidence>
<reference evidence="3" key="1">
    <citation type="journal article" date="2021" name="Int. J. Syst. Evol. Microbiol.">
        <title>Bradyrhizobium septentrionale sp. nov. (sv. septentrionale) and Bradyrhizobium quebecense sp. nov. (sv. septentrionale) associated with legumes native to Canada possess rearranged symbiosis genes and numerous insertion sequences.</title>
        <authorList>
            <person name="Bromfield E.S.P."/>
            <person name="Cloutier S."/>
        </authorList>
    </citation>
    <scope>NUCLEOTIDE SEQUENCE</scope>
    <source>
        <strain evidence="3">5S5</strain>
    </source>
</reference>
<sequence>MEIAQQHNTQSTGPDHRGSMMYKDSIMDELRQIELEVVEGERQLAEQEALLIELKRLNENTTKVEAELKMMRKIQLDREQNRQRLLSLLHP</sequence>
<protein>
    <submittedName>
        <fullName evidence="3">Uncharacterized protein</fullName>
    </submittedName>
</protein>
<accession>A0ABZ2P3F1</accession>
<feature type="region of interest" description="Disordered" evidence="2">
    <location>
        <begin position="1"/>
        <end position="20"/>
    </location>
</feature>